<evidence type="ECO:0000256" key="2">
    <source>
        <dbReference type="ARBA" id="ARBA00037999"/>
    </source>
</evidence>
<dbReference type="Pfam" id="PF01041">
    <property type="entry name" value="DegT_DnrJ_EryC1"/>
    <property type="match status" value="1"/>
</dbReference>
<dbReference type="Gene3D" id="3.40.640.10">
    <property type="entry name" value="Type I PLP-dependent aspartate aminotransferase-like (Major domain)"/>
    <property type="match status" value="1"/>
</dbReference>
<dbReference type="PANTHER" id="PTHR30244:SF36">
    <property type="entry name" value="3-OXO-GLUCOSE-6-PHOSPHATE:GLUTAMATE AMINOTRANSFERASE"/>
    <property type="match status" value="1"/>
</dbReference>
<dbReference type="GO" id="GO:0000271">
    <property type="term" value="P:polysaccharide biosynthetic process"/>
    <property type="evidence" value="ECO:0007669"/>
    <property type="project" value="TreeGrafter"/>
</dbReference>
<dbReference type="Proteomes" id="UP000787625">
    <property type="component" value="Unassembled WGS sequence"/>
</dbReference>
<dbReference type="InterPro" id="IPR015424">
    <property type="entry name" value="PyrdxlP-dep_Trfase"/>
</dbReference>
<dbReference type="AlphaFoldDB" id="A0A9D2ZUW2"/>
<evidence type="ECO:0000256" key="4">
    <source>
        <dbReference type="PIRSR" id="PIRSR000390-2"/>
    </source>
</evidence>
<dbReference type="Gene3D" id="3.90.1150.10">
    <property type="entry name" value="Aspartate Aminotransferase, domain 1"/>
    <property type="match status" value="1"/>
</dbReference>
<dbReference type="FunFam" id="3.40.640.10:FF:000089">
    <property type="entry name" value="Aminotransferase, DegT/DnrJ/EryC1/StrS family"/>
    <property type="match status" value="1"/>
</dbReference>
<dbReference type="InterPro" id="IPR015421">
    <property type="entry name" value="PyrdxlP-dep_Trfase_major"/>
</dbReference>
<protein>
    <submittedName>
        <fullName evidence="6">DegT/DnrJ/EryC1/StrS family aminotransferase</fullName>
    </submittedName>
</protein>
<reference evidence="6" key="2">
    <citation type="submission" date="2021-04" db="EMBL/GenBank/DDBJ databases">
        <authorList>
            <person name="Gilroy R."/>
        </authorList>
    </citation>
    <scope>NUCLEOTIDE SEQUENCE</scope>
    <source>
        <strain evidence="6">MalCec1-1739</strain>
    </source>
</reference>
<dbReference type="PIRSF" id="PIRSF000390">
    <property type="entry name" value="PLP_StrS"/>
    <property type="match status" value="1"/>
</dbReference>
<evidence type="ECO:0000256" key="5">
    <source>
        <dbReference type="RuleBase" id="RU004508"/>
    </source>
</evidence>
<dbReference type="EMBL" id="DWUP01000082">
    <property type="protein sequence ID" value="HJD52869.1"/>
    <property type="molecule type" value="Genomic_DNA"/>
</dbReference>
<dbReference type="CDD" id="cd00616">
    <property type="entry name" value="AHBA_syn"/>
    <property type="match status" value="1"/>
</dbReference>
<evidence type="ECO:0000256" key="3">
    <source>
        <dbReference type="PIRSR" id="PIRSR000390-1"/>
    </source>
</evidence>
<dbReference type="PANTHER" id="PTHR30244">
    <property type="entry name" value="TRANSAMINASE"/>
    <property type="match status" value="1"/>
</dbReference>
<dbReference type="InterPro" id="IPR015422">
    <property type="entry name" value="PyrdxlP-dep_Trfase_small"/>
</dbReference>
<keyword evidence="1 4" id="KW-0663">Pyridoxal phosphate</keyword>
<dbReference type="GO" id="GO:0030170">
    <property type="term" value="F:pyridoxal phosphate binding"/>
    <property type="evidence" value="ECO:0007669"/>
    <property type="project" value="UniProtKB-ARBA"/>
</dbReference>
<name>A0A9D2ZUW2_9BACT</name>
<evidence type="ECO:0000313" key="7">
    <source>
        <dbReference type="Proteomes" id="UP000787625"/>
    </source>
</evidence>
<comment type="caution">
    <text evidence="6">The sequence shown here is derived from an EMBL/GenBank/DDBJ whole genome shotgun (WGS) entry which is preliminary data.</text>
</comment>
<feature type="active site" description="Proton acceptor" evidence="3">
    <location>
        <position position="201"/>
    </location>
</feature>
<keyword evidence="6" id="KW-0032">Aminotransferase</keyword>
<dbReference type="GO" id="GO:0008483">
    <property type="term" value="F:transaminase activity"/>
    <property type="evidence" value="ECO:0007669"/>
    <property type="project" value="UniProtKB-KW"/>
</dbReference>
<evidence type="ECO:0000256" key="1">
    <source>
        <dbReference type="ARBA" id="ARBA00022898"/>
    </source>
</evidence>
<proteinExistence type="inferred from homology"/>
<evidence type="ECO:0000313" key="6">
    <source>
        <dbReference type="EMBL" id="HJD52869.1"/>
    </source>
</evidence>
<sequence length="387" mass="42730">MDIRQQGRPVTQVPMLDLKRQHARIKASLDAAIAEVMDSCKFINGPQVKLFTSRLAEYAGAKHAIGTANGTDALQIALMSLNLNPGDEVIVPAFTYVASAEVIALLHLVPVMVDVDYDSFNTTAANIERAITRKTRAIIPVHLFGQSCPMEGIIDIAREHHLHIIEDNAQSIGTRYTFSDGTVKQTGTMGTFGCTSFFPTKNLGCMGDGGAIITDDDNMAARAQMIASHGQSSKYHHEIIGCNSRLDTLQAAILSVKLDMLDTYIYSRQRAAATYDAGLRDVPGIAIPQRMKYSTHVFHQYTIKVASGKRDGLQQYLSDNGIQSMVYYPCPLQRQQAFRGIARYGDNLDVSECLCREVLSIPMHPELTADEQQYVIDKIKEYASQHL</sequence>
<keyword evidence="6" id="KW-0808">Transferase</keyword>
<gene>
    <name evidence="6" type="ORF">IAA93_03975</name>
</gene>
<dbReference type="SUPFAM" id="SSF53383">
    <property type="entry name" value="PLP-dependent transferases"/>
    <property type="match status" value="1"/>
</dbReference>
<comment type="similarity">
    <text evidence="2 5">Belongs to the DegT/DnrJ/EryC1 family.</text>
</comment>
<feature type="modified residue" description="N6-(pyridoxal phosphate)lysine" evidence="4">
    <location>
        <position position="201"/>
    </location>
</feature>
<dbReference type="InterPro" id="IPR000653">
    <property type="entry name" value="DegT/StrS_aminotransferase"/>
</dbReference>
<organism evidence="6 7">
    <name type="scientific">Candidatus Avibacteroides avistercoris</name>
    <dbReference type="NCBI Taxonomy" id="2840690"/>
    <lineage>
        <taxon>Bacteria</taxon>
        <taxon>Pseudomonadati</taxon>
        <taxon>Bacteroidota</taxon>
        <taxon>Bacteroidia</taxon>
        <taxon>Bacteroidales</taxon>
        <taxon>Bacteroidaceae</taxon>
        <taxon>Bacteroidaceae incertae sedis</taxon>
        <taxon>Candidatus Avibacteroides</taxon>
    </lineage>
</organism>
<accession>A0A9D2ZUW2</accession>
<reference evidence="6" key="1">
    <citation type="journal article" date="2021" name="PeerJ">
        <title>Extensive microbial diversity within the chicken gut microbiome revealed by metagenomics and culture.</title>
        <authorList>
            <person name="Gilroy R."/>
            <person name="Ravi A."/>
            <person name="Getino M."/>
            <person name="Pursley I."/>
            <person name="Horton D.L."/>
            <person name="Alikhan N.F."/>
            <person name="Baker D."/>
            <person name="Gharbi K."/>
            <person name="Hall N."/>
            <person name="Watson M."/>
            <person name="Adriaenssens E.M."/>
            <person name="Foster-Nyarko E."/>
            <person name="Jarju S."/>
            <person name="Secka A."/>
            <person name="Antonio M."/>
            <person name="Oren A."/>
            <person name="Chaudhuri R.R."/>
            <person name="La Ragione R."/>
            <person name="Hildebrand F."/>
            <person name="Pallen M.J."/>
        </authorList>
    </citation>
    <scope>NUCLEOTIDE SEQUENCE</scope>
    <source>
        <strain evidence="6">MalCec1-1739</strain>
    </source>
</reference>